<proteinExistence type="predicted"/>
<dbReference type="AlphaFoldDB" id="A0A8H3M7D8"/>
<dbReference type="InterPro" id="IPR036397">
    <property type="entry name" value="RNaseH_sf"/>
</dbReference>
<dbReference type="GO" id="GO:0004523">
    <property type="term" value="F:RNA-DNA hybrid ribonuclease activity"/>
    <property type="evidence" value="ECO:0007669"/>
    <property type="project" value="InterPro"/>
</dbReference>
<dbReference type="GO" id="GO:0003676">
    <property type="term" value="F:nucleic acid binding"/>
    <property type="evidence" value="ECO:0007669"/>
    <property type="project" value="InterPro"/>
</dbReference>
<reference evidence="2" key="1">
    <citation type="submission" date="2019-10" db="EMBL/GenBank/DDBJ databases">
        <title>Conservation and host-specific expression of non-tandemly repeated heterogenous ribosome RNA gene in arbuscular mycorrhizal fungi.</title>
        <authorList>
            <person name="Maeda T."/>
            <person name="Kobayashi Y."/>
            <person name="Nakagawa T."/>
            <person name="Ezawa T."/>
            <person name="Yamaguchi K."/>
            <person name="Bino T."/>
            <person name="Nishimoto Y."/>
            <person name="Shigenobu S."/>
            <person name="Kawaguchi M."/>
        </authorList>
    </citation>
    <scope>NUCLEOTIDE SEQUENCE</scope>
    <source>
        <strain evidence="2">HR1</strain>
    </source>
</reference>
<dbReference type="Pfam" id="PF00075">
    <property type="entry name" value="RNase_H"/>
    <property type="match status" value="1"/>
</dbReference>
<evidence type="ECO:0000313" key="2">
    <source>
        <dbReference type="EMBL" id="GET00510.1"/>
    </source>
</evidence>
<dbReference type="InterPro" id="IPR002156">
    <property type="entry name" value="RNaseH_domain"/>
</dbReference>
<dbReference type="InterPro" id="IPR012337">
    <property type="entry name" value="RNaseH-like_sf"/>
</dbReference>
<dbReference type="Proteomes" id="UP000615446">
    <property type="component" value="Unassembled WGS sequence"/>
</dbReference>
<name>A0A8H3M7D8_9GLOM</name>
<dbReference type="PROSITE" id="PS50879">
    <property type="entry name" value="RNASE_H_1"/>
    <property type="match status" value="1"/>
</dbReference>
<dbReference type="SUPFAM" id="SSF53098">
    <property type="entry name" value="Ribonuclease H-like"/>
    <property type="match status" value="1"/>
</dbReference>
<dbReference type="Gene3D" id="3.30.420.10">
    <property type="entry name" value="Ribonuclease H-like superfamily/Ribonuclease H"/>
    <property type="match status" value="1"/>
</dbReference>
<protein>
    <submittedName>
        <fullName evidence="2">Ribonuclease H-like domain-containing protein</fullName>
    </submittedName>
</protein>
<dbReference type="OrthoDB" id="2480065at2759"/>
<dbReference type="EMBL" id="BLAL01000285">
    <property type="protein sequence ID" value="GET00510.1"/>
    <property type="molecule type" value="Genomic_DNA"/>
</dbReference>
<organism evidence="2 3">
    <name type="scientific">Rhizophagus clarus</name>
    <dbReference type="NCBI Taxonomy" id="94130"/>
    <lineage>
        <taxon>Eukaryota</taxon>
        <taxon>Fungi</taxon>
        <taxon>Fungi incertae sedis</taxon>
        <taxon>Mucoromycota</taxon>
        <taxon>Glomeromycotina</taxon>
        <taxon>Glomeromycetes</taxon>
        <taxon>Glomerales</taxon>
        <taxon>Glomeraceae</taxon>
        <taxon>Rhizophagus</taxon>
    </lineage>
</organism>
<accession>A0A8H3M7D8</accession>
<feature type="domain" description="RNase H type-1" evidence="1">
    <location>
        <begin position="339"/>
        <end position="472"/>
    </location>
</feature>
<sequence length="472" mass="53775">MKAKASLLITQANSPLTAKIFKILLMLSQMKFWYPTSPVKFIQALKKPHLSFTVLEHIIFMLKYYNIEFNSSWVFTVKGGSTPIVDYLINTPKLLTHINSLRKKNTFYLDQITQPDGVFLKSWQEIKRILTSKKGRTPSWYKYISETITTNPHNLRLSSPLDLINPTPILGKRPRSISNINNPIVKGNNKWVAFWDPSSKMIIIGRIIEKNFTNRTRATIYIKHLIPTIPSILRDNSSTSRSTIQALTKYQGCKLHSPYFTGSFSYICIINKLLESVFVIRIMTTPDGRKFNFETPQTTSSNKKTFFLTLPLQTLSAQALLDFNTRTNQHSILPNSTHMVHVPLITVPPQAWGLGWLITNHPMMDAAQLSFHCKANKFPSSTRAESLALVSALATCSPNSSIMINTDLKCIIDTFTYLSRNPPTQRFLKCNNYLIWSAIFKIIKSHHLTVTLIKVKAHLDDHYNNEADALAN</sequence>
<comment type="caution">
    <text evidence="2">The sequence shown here is derived from an EMBL/GenBank/DDBJ whole genome shotgun (WGS) entry which is preliminary data.</text>
</comment>
<evidence type="ECO:0000313" key="3">
    <source>
        <dbReference type="Proteomes" id="UP000615446"/>
    </source>
</evidence>
<gene>
    <name evidence="2" type="ORF">RCL2_002696200</name>
</gene>
<evidence type="ECO:0000259" key="1">
    <source>
        <dbReference type="PROSITE" id="PS50879"/>
    </source>
</evidence>